<accession>A0A923IV89</accession>
<sequence length="219" mass="25309">MTTNIFEFKLELLKKELDTIHQSIARLDEASMKIKNWAILIWAGSISIVLGSNETELRKVLLFVAVIPLLFWLVEGKCRRRQRHFIFRSQEISTFINSSQFTEVFKSEDFGSFNLMGIMAWDKESSEVIAFTSLKRILWFGSIRNFYCGLIAITIILQVILYPKSVIVKEPKPSNYSADSILMHQQTQILEGLIKLNMRIDSLRPISKPYGNLQKNDSQ</sequence>
<comment type="caution">
    <text evidence="2">The sequence shown here is derived from an EMBL/GenBank/DDBJ whole genome shotgun (WGS) entry which is preliminary data.</text>
</comment>
<organism evidence="2 3">
    <name type="scientific">Pedobacter planticolens</name>
    <dbReference type="NCBI Taxonomy" id="2679964"/>
    <lineage>
        <taxon>Bacteria</taxon>
        <taxon>Pseudomonadati</taxon>
        <taxon>Bacteroidota</taxon>
        <taxon>Sphingobacteriia</taxon>
        <taxon>Sphingobacteriales</taxon>
        <taxon>Sphingobacteriaceae</taxon>
        <taxon>Pedobacter</taxon>
    </lineage>
</organism>
<feature type="transmembrane region" description="Helical" evidence="1">
    <location>
        <begin position="34"/>
        <end position="51"/>
    </location>
</feature>
<keyword evidence="3" id="KW-1185">Reference proteome</keyword>
<feature type="transmembrane region" description="Helical" evidence="1">
    <location>
        <begin position="57"/>
        <end position="74"/>
    </location>
</feature>
<keyword evidence="1" id="KW-0812">Transmembrane</keyword>
<feature type="transmembrane region" description="Helical" evidence="1">
    <location>
        <begin position="145"/>
        <end position="163"/>
    </location>
</feature>
<evidence type="ECO:0000313" key="3">
    <source>
        <dbReference type="Proteomes" id="UP000601055"/>
    </source>
</evidence>
<dbReference type="RefSeq" id="WP_182922447.1">
    <property type="nucleotide sequence ID" value="NZ_WNXD01000002.1"/>
</dbReference>
<keyword evidence="1" id="KW-1133">Transmembrane helix</keyword>
<evidence type="ECO:0000313" key="2">
    <source>
        <dbReference type="EMBL" id="MBB2145756.1"/>
    </source>
</evidence>
<gene>
    <name evidence="2" type="ORF">GM921_09680</name>
</gene>
<dbReference type="AlphaFoldDB" id="A0A923IV89"/>
<dbReference type="EMBL" id="WNXD01000002">
    <property type="protein sequence ID" value="MBB2145756.1"/>
    <property type="molecule type" value="Genomic_DNA"/>
</dbReference>
<protein>
    <submittedName>
        <fullName evidence="2">Uncharacterized protein</fullName>
    </submittedName>
</protein>
<evidence type="ECO:0000256" key="1">
    <source>
        <dbReference type="SAM" id="Phobius"/>
    </source>
</evidence>
<dbReference type="Proteomes" id="UP000601055">
    <property type="component" value="Unassembled WGS sequence"/>
</dbReference>
<proteinExistence type="predicted"/>
<keyword evidence="1" id="KW-0472">Membrane</keyword>
<reference evidence="2" key="1">
    <citation type="submission" date="2019-11" db="EMBL/GenBank/DDBJ databases">
        <title>Description of Pedobacter sp. LMG 31464T.</title>
        <authorList>
            <person name="Carlier A."/>
            <person name="Qi S."/>
            <person name="Vandamme P."/>
        </authorList>
    </citation>
    <scope>NUCLEOTIDE SEQUENCE</scope>
    <source>
        <strain evidence="2">LMG 31464</strain>
    </source>
</reference>
<name>A0A923IV89_9SPHI</name>